<comment type="caution">
    <text evidence="3">The sequence shown here is derived from an EMBL/GenBank/DDBJ whole genome shotgun (WGS) entry which is preliminary data.</text>
</comment>
<sequence>MDHNWAEPEWTVEPAPIPSSPPLKTPDGLALKNVHGESLLRRLRRGVAKPFLAVGDAQRLAEHVSCVQRPVIAGLRIAVTGIHGGSGKSTLAALLAVTFARYRQDRVLALDLDPEFGSLPFRLGVSGGRSLSDLARAGLGTAPFEELEPYLARLGERLWTLSGSPSWRRRSDGDAAVVYRSAGPPLSRFFGVTVIDCGGGLRSDLHRAILASAHAQVFVTPATALGAASASRALTWLRAGGFSDLVGRTLVVFTERTPHGGSPVNIGNVRASLRKVGSDAFLFGFDRHLAGETIVDSQHLGHSARVTATAIAAAAIDRAVPAPSSPLEEGLHTPAGKHGSPQA</sequence>
<organism evidence="3 4">
    <name type="scientific">Actinomadura physcomitrii</name>
    <dbReference type="NCBI Taxonomy" id="2650748"/>
    <lineage>
        <taxon>Bacteria</taxon>
        <taxon>Bacillati</taxon>
        <taxon>Actinomycetota</taxon>
        <taxon>Actinomycetes</taxon>
        <taxon>Streptosporangiales</taxon>
        <taxon>Thermomonosporaceae</taxon>
        <taxon>Actinomadura</taxon>
    </lineage>
</organism>
<keyword evidence="4" id="KW-1185">Reference proteome</keyword>
<dbReference type="PANTHER" id="PTHR43384:SF14">
    <property type="entry name" value="ESX-1 SECRETION-ASSOCIATED PROTEIN ESPI"/>
    <property type="match status" value="1"/>
</dbReference>
<proteinExistence type="predicted"/>
<dbReference type="InterPro" id="IPR002586">
    <property type="entry name" value="CobQ/CobB/MinD/ParA_Nub-bd_dom"/>
</dbReference>
<reference evidence="3" key="1">
    <citation type="submission" date="2019-12" db="EMBL/GenBank/DDBJ databases">
        <title>Actinomadura physcomitrii sp. nov., a novel actinomycete isolated from moss [Physcomitrium sphaericum (Ludw) Fuernr].</title>
        <authorList>
            <person name="Zhuang X."/>
        </authorList>
    </citation>
    <scope>NUCLEOTIDE SEQUENCE [LARGE SCALE GENOMIC DNA]</scope>
    <source>
        <strain evidence="3">LD22</strain>
    </source>
</reference>
<feature type="domain" description="CobQ/CobB/MinD/ParA nucleotide binding" evidence="2">
    <location>
        <begin position="77"/>
        <end position="120"/>
    </location>
</feature>
<dbReference type="GO" id="GO:0016887">
    <property type="term" value="F:ATP hydrolysis activity"/>
    <property type="evidence" value="ECO:0007669"/>
    <property type="project" value="TreeGrafter"/>
</dbReference>
<dbReference type="GO" id="GO:0005829">
    <property type="term" value="C:cytosol"/>
    <property type="evidence" value="ECO:0007669"/>
    <property type="project" value="TreeGrafter"/>
</dbReference>
<feature type="region of interest" description="Disordered" evidence="1">
    <location>
        <begin position="1"/>
        <end position="24"/>
    </location>
</feature>
<evidence type="ECO:0000256" key="1">
    <source>
        <dbReference type="SAM" id="MobiDB-lite"/>
    </source>
</evidence>
<evidence type="ECO:0000313" key="3">
    <source>
        <dbReference type="EMBL" id="MWA07551.1"/>
    </source>
</evidence>
<dbReference type="Pfam" id="PF01656">
    <property type="entry name" value="CbiA"/>
    <property type="match status" value="1"/>
</dbReference>
<dbReference type="PANTHER" id="PTHR43384">
    <property type="entry name" value="SEPTUM SITE-DETERMINING PROTEIN MIND HOMOLOG, CHLOROPLASTIC-RELATED"/>
    <property type="match status" value="1"/>
</dbReference>
<dbReference type="Gene3D" id="3.40.50.300">
    <property type="entry name" value="P-loop containing nucleotide triphosphate hydrolases"/>
    <property type="match status" value="1"/>
</dbReference>
<dbReference type="InterPro" id="IPR027417">
    <property type="entry name" value="P-loop_NTPase"/>
</dbReference>
<protein>
    <recommendedName>
        <fullName evidence="2">CobQ/CobB/MinD/ParA nucleotide binding domain-containing protein</fullName>
    </recommendedName>
</protein>
<dbReference type="RefSeq" id="WP_151600473.1">
    <property type="nucleotide sequence ID" value="NZ_WBMS02000081.1"/>
</dbReference>
<dbReference type="GO" id="GO:0051782">
    <property type="term" value="P:negative regulation of cell division"/>
    <property type="evidence" value="ECO:0007669"/>
    <property type="project" value="TreeGrafter"/>
</dbReference>
<evidence type="ECO:0000313" key="4">
    <source>
        <dbReference type="Proteomes" id="UP000462055"/>
    </source>
</evidence>
<feature type="region of interest" description="Disordered" evidence="1">
    <location>
        <begin position="322"/>
        <end position="343"/>
    </location>
</feature>
<evidence type="ECO:0000259" key="2">
    <source>
        <dbReference type="Pfam" id="PF01656"/>
    </source>
</evidence>
<feature type="compositionally biased region" description="Pro residues" evidence="1">
    <location>
        <begin position="15"/>
        <end position="24"/>
    </location>
</feature>
<dbReference type="GO" id="GO:0009898">
    <property type="term" value="C:cytoplasmic side of plasma membrane"/>
    <property type="evidence" value="ECO:0007669"/>
    <property type="project" value="TreeGrafter"/>
</dbReference>
<dbReference type="Proteomes" id="UP000462055">
    <property type="component" value="Unassembled WGS sequence"/>
</dbReference>
<dbReference type="EMBL" id="WBMS02000081">
    <property type="protein sequence ID" value="MWA07551.1"/>
    <property type="molecule type" value="Genomic_DNA"/>
</dbReference>
<dbReference type="SUPFAM" id="SSF52540">
    <property type="entry name" value="P-loop containing nucleoside triphosphate hydrolases"/>
    <property type="match status" value="1"/>
</dbReference>
<gene>
    <name evidence="3" type="ORF">F8568_045975</name>
</gene>
<dbReference type="AlphaFoldDB" id="A0A6I4MW99"/>
<dbReference type="InterPro" id="IPR050625">
    <property type="entry name" value="ParA/MinD_ATPase"/>
</dbReference>
<name>A0A6I4MW99_9ACTN</name>
<accession>A0A6I4MW99</accession>
<dbReference type="GO" id="GO:0005524">
    <property type="term" value="F:ATP binding"/>
    <property type="evidence" value="ECO:0007669"/>
    <property type="project" value="TreeGrafter"/>
</dbReference>